<accession>A0A452ZH05</accession>
<keyword evidence="2" id="KW-1185">Reference proteome</keyword>
<organism evidence="1 2">
    <name type="scientific">Aegilops tauschii subsp. strangulata</name>
    <name type="common">Goatgrass</name>
    <dbReference type="NCBI Taxonomy" id="200361"/>
    <lineage>
        <taxon>Eukaryota</taxon>
        <taxon>Viridiplantae</taxon>
        <taxon>Streptophyta</taxon>
        <taxon>Embryophyta</taxon>
        <taxon>Tracheophyta</taxon>
        <taxon>Spermatophyta</taxon>
        <taxon>Magnoliopsida</taxon>
        <taxon>Liliopsida</taxon>
        <taxon>Poales</taxon>
        <taxon>Poaceae</taxon>
        <taxon>BOP clade</taxon>
        <taxon>Pooideae</taxon>
        <taxon>Triticodae</taxon>
        <taxon>Triticeae</taxon>
        <taxon>Triticinae</taxon>
        <taxon>Aegilops</taxon>
    </lineage>
</organism>
<dbReference type="Gramene" id="AET1Gv20774100.1">
    <property type="protein sequence ID" value="AET1Gv20774100.1"/>
    <property type="gene ID" value="AET1Gv20774100"/>
</dbReference>
<dbReference type="EnsemblPlants" id="AET1Gv20774100.1">
    <property type="protein sequence ID" value="AET1Gv20774100.1"/>
    <property type="gene ID" value="AET1Gv20774100"/>
</dbReference>
<sequence>MFAPNGLLCAEGIQDQLISNLNTMLHISFAMDRIILISWAIWNTCSEFIFRDIAPSLYACRSRFKDELQWLVHRAKIKSYATLSDWAESFR</sequence>
<protein>
    <submittedName>
        <fullName evidence="1">Uncharacterized protein</fullName>
    </submittedName>
</protein>
<proteinExistence type="predicted"/>
<reference evidence="2" key="2">
    <citation type="journal article" date="2017" name="Nat. Plants">
        <title>The Aegilops tauschii genome reveals multiple impacts of transposons.</title>
        <authorList>
            <person name="Zhao G."/>
            <person name="Zou C."/>
            <person name="Li K."/>
            <person name="Wang K."/>
            <person name="Li T."/>
            <person name="Gao L."/>
            <person name="Zhang X."/>
            <person name="Wang H."/>
            <person name="Yang Z."/>
            <person name="Liu X."/>
            <person name="Jiang W."/>
            <person name="Mao L."/>
            <person name="Kong X."/>
            <person name="Jiao Y."/>
            <person name="Jia J."/>
        </authorList>
    </citation>
    <scope>NUCLEOTIDE SEQUENCE [LARGE SCALE GENOMIC DNA]</scope>
    <source>
        <strain evidence="2">cv. AL8/78</strain>
    </source>
</reference>
<dbReference type="AlphaFoldDB" id="A0A452ZH05"/>
<reference evidence="1" key="5">
    <citation type="journal article" date="2021" name="G3 (Bethesda)">
        <title>Aegilops tauschii genome assembly Aet v5.0 features greater sequence contiguity and improved annotation.</title>
        <authorList>
            <person name="Wang L."/>
            <person name="Zhu T."/>
            <person name="Rodriguez J.C."/>
            <person name="Deal K.R."/>
            <person name="Dubcovsky J."/>
            <person name="McGuire P.E."/>
            <person name="Lux T."/>
            <person name="Spannagl M."/>
            <person name="Mayer K.F.X."/>
            <person name="Baldrich P."/>
            <person name="Meyers B.C."/>
            <person name="Huo N."/>
            <person name="Gu Y.Q."/>
            <person name="Zhou H."/>
            <person name="Devos K.M."/>
            <person name="Bennetzen J.L."/>
            <person name="Unver T."/>
            <person name="Budak H."/>
            <person name="Gulick P.J."/>
            <person name="Galiba G."/>
            <person name="Kalapos B."/>
            <person name="Nelson D.R."/>
            <person name="Li P."/>
            <person name="You F.M."/>
            <person name="Luo M.C."/>
            <person name="Dvorak J."/>
        </authorList>
    </citation>
    <scope>NUCLEOTIDE SEQUENCE [LARGE SCALE GENOMIC DNA]</scope>
    <source>
        <strain evidence="1">cv. AL8/78</strain>
    </source>
</reference>
<evidence type="ECO:0000313" key="2">
    <source>
        <dbReference type="Proteomes" id="UP000015105"/>
    </source>
</evidence>
<name>A0A452ZH05_AEGTS</name>
<dbReference type="Proteomes" id="UP000015105">
    <property type="component" value="Chromosome 1D"/>
</dbReference>
<reference evidence="1" key="4">
    <citation type="submission" date="2019-03" db="UniProtKB">
        <authorList>
            <consortium name="EnsemblPlants"/>
        </authorList>
    </citation>
    <scope>IDENTIFICATION</scope>
</reference>
<reference evidence="2" key="1">
    <citation type="journal article" date="2014" name="Science">
        <title>Ancient hybridizations among the ancestral genomes of bread wheat.</title>
        <authorList>
            <consortium name="International Wheat Genome Sequencing Consortium,"/>
            <person name="Marcussen T."/>
            <person name="Sandve S.R."/>
            <person name="Heier L."/>
            <person name="Spannagl M."/>
            <person name="Pfeifer M."/>
            <person name="Jakobsen K.S."/>
            <person name="Wulff B.B."/>
            <person name="Steuernagel B."/>
            <person name="Mayer K.F."/>
            <person name="Olsen O.A."/>
        </authorList>
    </citation>
    <scope>NUCLEOTIDE SEQUENCE [LARGE SCALE GENOMIC DNA]</scope>
    <source>
        <strain evidence="2">cv. AL8/78</strain>
    </source>
</reference>
<reference evidence="1" key="3">
    <citation type="journal article" date="2017" name="Nature">
        <title>Genome sequence of the progenitor of the wheat D genome Aegilops tauschii.</title>
        <authorList>
            <person name="Luo M.C."/>
            <person name="Gu Y.Q."/>
            <person name="Puiu D."/>
            <person name="Wang H."/>
            <person name="Twardziok S.O."/>
            <person name="Deal K.R."/>
            <person name="Huo N."/>
            <person name="Zhu T."/>
            <person name="Wang L."/>
            <person name="Wang Y."/>
            <person name="McGuire P.E."/>
            <person name="Liu S."/>
            <person name="Long H."/>
            <person name="Ramasamy R.K."/>
            <person name="Rodriguez J.C."/>
            <person name="Van S.L."/>
            <person name="Yuan L."/>
            <person name="Wang Z."/>
            <person name="Xia Z."/>
            <person name="Xiao L."/>
            <person name="Anderson O.D."/>
            <person name="Ouyang S."/>
            <person name="Liang Y."/>
            <person name="Zimin A.V."/>
            <person name="Pertea G."/>
            <person name="Qi P."/>
            <person name="Bennetzen J.L."/>
            <person name="Dai X."/>
            <person name="Dawson M.W."/>
            <person name="Muller H.G."/>
            <person name="Kugler K."/>
            <person name="Rivarola-Duarte L."/>
            <person name="Spannagl M."/>
            <person name="Mayer K.F.X."/>
            <person name="Lu F.H."/>
            <person name="Bevan M.W."/>
            <person name="Leroy P."/>
            <person name="Li P."/>
            <person name="You F.M."/>
            <person name="Sun Q."/>
            <person name="Liu Z."/>
            <person name="Lyons E."/>
            <person name="Wicker T."/>
            <person name="Salzberg S.L."/>
            <person name="Devos K.M."/>
            <person name="Dvorak J."/>
        </authorList>
    </citation>
    <scope>NUCLEOTIDE SEQUENCE [LARGE SCALE GENOMIC DNA]</scope>
    <source>
        <strain evidence="1">cv. AL8/78</strain>
    </source>
</reference>
<evidence type="ECO:0000313" key="1">
    <source>
        <dbReference type="EnsemblPlants" id="AET1Gv20774100.1"/>
    </source>
</evidence>